<reference evidence="5" key="1">
    <citation type="submission" date="2024-04" db="EMBL/GenBank/DDBJ databases">
        <authorList>
            <person name="Shaw F."/>
            <person name="Minotto A."/>
        </authorList>
    </citation>
    <scope>NUCLEOTIDE SEQUENCE [LARGE SCALE GENOMIC DNA]</scope>
</reference>
<evidence type="ECO:0000256" key="1">
    <source>
        <dbReference type="SAM" id="MobiDB-lite"/>
    </source>
</evidence>
<dbReference type="Gene3D" id="3.15.10.10">
    <property type="entry name" value="Bactericidal permeability-increasing protein, domain 1"/>
    <property type="match status" value="1"/>
</dbReference>
<dbReference type="SUPFAM" id="SSF55394">
    <property type="entry name" value="Bactericidal permeability-increasing protein, BPI"/>
    <property type="match status" value="1"/>
</dbReference>
<dbReference type="PANTHER" id="PTHR31138:SF1">
    <property type="entry name" value="PDZ DOMAIN-CONTAINING PROTEIN"/>
    <property type="match status" value="1"/>
</dbReference>
<proteinExistence type="predicted"/>
<dbReference type="InterPro" id="IPR027842">
    <property type="entry name" value="HAM1-like_C"/>
</dbReference>
<dbReference type="Pfam" id="PF19343">
    <property type="entry name" value="HAM1_N"/>
    <property type="match status" value="1"/>
</dbReference>
<gene>
    <name evidence="4" type="ORF">GFSPODELE1_LOCUS7885</name>
</gene>
<organism evidence="4 5">
    <name type="scientific">Somion occarium</name>
    <dbReference type="NCBI Taxonomy" id="3059160"/>
    <lineage>
        <taxon>Eukaryota</taxon>
        <taxon>Fungi</taxon>
        <taxon>Dikarya</taxon>
        <taxon>Basidiomycota</taxon>
        <taxon>Agaricomycotina</taxon>
        <taxon>Agaricomycetes</taxon>
        <taxon>Polyporales</taxon>
        <taxon>Cerrenaceae</taxon>
        <taxon>Somion</taxon>
    </lineage>
</organism>
<protein>
    <submittedName>
        <fullName evidence="4">Uncharacterized protein</fullName>
    </submittedName>
</protein>
<keyword evidence="5" id="KW-1185">Reference proteome</keyword>
<evidence type="ECO:0000259" key="3">
    <source>
        <dbReference type="Pfam" id="PF19343"/>
    </source>
</evidence>
<evidence type="ECO:0000313" key="4">
    <source>
        <dbReference type="EMBL" id="CAL1710558.1"/>
    </source>
</evidence>
<feature type="region of interest" description="Disordered" evidence="1">
    <location>
        <begin position="227"/>
        <end position="296"/>
    </location>
</feature>
<dbReference type="Proteomes" id="UP001497453">
    <property type="component" value="Chromosome 6"/>
</dbReference>
<evidence type="ECO:0000313" key="5">
    <source>
        <dbReference type="Proteomes" id="UP001497453"/>
    </source>
</evidence>
<feature type="compositionally biased region" description="Basic and acidic residues" evidence="1">
    <location>
        <begin position="246"/>
        <end position="284"/>
    </location>
</feature>
<dbReference type="PANTHER" id="PTHR31138">
    <property type="entry name" value="CHROMOSOME 19, WHOLE GENOME SHOTGUN SEQUENCE"/>
    <property type="match status" value="1"/>
</dbReference>
<dbReference type="Pfam" id="PF14613">
    <property type="entry name" value="HAM1_C"/>
    <property type="match status" value="1"/>
</dbReference>
<sequence length="831" mass="94000">MTLPTAPKDISDHPTKGSVAEPVDRPKLEKDVDRKLRFYGVISAFKQSRMPTNDQIDHTLKYVLTHSPVPENDLSQDGKKLVQDSRDIIETMRLIVQEKNRDELFQNFVWHTRDTDFDQAKKDPNDVIPVDKEKAKSDGQQAAQHLRVLLSLILTNAEVRKLLSDFSVIGRDLLARGAGKVAEMARPDQEALRKVNESAPDDQFVTEGGRIAGPNETPVLEAKLPGTNTTVRQNPRDEPGTGAKVVQEDGTVKSGAEAKDEVQHKGSELADRAQSEVNRQKEDVNGTANGAVNGETLPNNREEAEVKKKGMMNKMRGLRDQLTDRIPQEQKDRANDHAERSKKFFMEEYFPEERRDQFIYRGKKVIVECQKHKDYQEGIRWLLEYLGEYASHGRSALNNGKETQKSATSDSSLQQATSELRTLLERFANGKSLSVIGDALRVLYDDSQKDEELKEWFKSVDAYIRKVLLEPGYVLDSDCNSQANQLREGGRQFYDEKYKSHFDNLFSTAGDWFRAFGDDPLNKRFGEDWARLTKDLLFDDEGSLKFKSDLWMDVRKVILPSIIDQVGYVPIPRIEYTDDALDIVIENLALSGRNLFPNIVSVEAHNFVKFSPYNAIQDESFHEFTFTFAQIQSDMKDVAFYFRKKTGIKLTDSGLADVLLGGSGLTVTAHVRSSSDPASVFTVKDVHVKVDTLKFSIRDSKHDTLYNTLRPLATGLVKKQLQKAIEGAVRTGLEYVDGQLVGVRDRMKEAEASEDKTRTQVLQEMFQREKDEAASGKSKVDEKHAQFKVVSKRDSVIVDAGHPSGWINRTTEREETALKGNEWRSDAFNIV</sequence>
<accession>A0ABP1DTY2</accession>
<dbReference type="EMBL" id="OZ037949">
    <property type="protein sequence ID" value="CAL1710558.1"/>
    <property type="molecule type" value="Genomic_DNA"/>
</dbReference>
<evidence type="ECO:0000259" key="2">
    <source>
        <dbReference type="Pfam" id="PF14613"/>
    </source>
</evidence>
<dbReference type="InterPro" id="IPR017943">
    <property type="entry name" value="Bactericidal_perm-incr_a/b_dom"/>
</dbReference>
<name>A0ABP1DTY2_9APHY</name>
<feature type="domain" description="HAM1-like N-terminal" evidence="3">
    <location>
        <begin position="15"/>
        <end position="675"/>
    </location>
</feature>
<feature type="region of interest" description="Disordered" evidence="1">
    <location>
        <begin position="1"/>
        <end position="27"/>
    </location>
</feature>
<dbReference type="InterPro" id="IPR045967">
    <property type="entry name" value="HAM1-like_N"/>
</dbReference>
<feature type="domain" description="HAM1-like C-terminal" evidence="2">
    <location>
        <begin position="688"/>
        <end position="831"/>
    </location>
</feature>